<name>A0ABU2LLR7_9ACTN</name>
<organism evidence="1 2">
    <name type="scientific">Streptomyces millisiae</name>
    <dbReference type="NCBI Taxonomy" id="3075542"/>
    <lineage>
        <taxon>Bacteria</taxon>
        <taxon>Bacillati</taxon>
        <taxon>Actinomycetota</taxon>
        <taxon>Actinomycetes</taxon>
        <taxon>Kitasatosporales</taxon>
        <taxon>Streptomycetaceae</taxon>
        <taxon>Streptomyces</taxon>
    </lineage>
</organism>
<comment type="caution">
    <text evidence="1">The sequence shown here is derived from an EMBL/GenBank/DDBJ whole genome shotgun (WGS) entry which is preliminary data.</text>
</comment>
<dbReference type="EMBL" id="JAVREM010000007">
    <property type="protein sequence ID" value="MDT0318529.1"/>
    <property type="molecule type" value="Genomic_DNA"/>
</dbReference>
<accession>A0ABU2LLR7</accession>
<proteinExistence type="predicted"/>
<sequence length="147" mass="16152">MTTDDRWLVDAMWRATDLTRAYLAQNRSLIATCLTGLDAGRLERVLAWLVLDHDELFDTLGGPSMAVRQINGLAALAPLEHEFATTTAIRRVAAKESTLTQALEDLAPLDRIHTIAICTAVMLLEAYGSAHALKQLDDDAAHYEHLG</sequence>
<evidence type="ECO:0000313" key="1">
    <source>
        <dbReference type="EMBL" id="MDT0318529.1"/>
    </source>
</evidence>
<gene>
    <name evidence="1" type="ORF">RNC47_09300</name>
</gene>
<keyword evidence="2" id="KW-1185">Reference proteome</keyword>
<reference evidence="2" key="1">
    <citation type="submission" date="2023-07" db="EMBL/GenBank/DDBJ databases">
        <title>30 novel species of actinomycetes from the DSMZ collection.</title>
        <authorList>
            <person name="Nouioui I."/>
        </authorList>
    </citation>
    <scope>NUCLEOTIDE SEQUENCE [LARGE SCALE GENOMIC DNA]</scope>
    <source>
        <strain evidence="2">DSM 44918</strain>
    </source>
</reference>
<evidence type="ECO:0000313" key="2">
    <source>
        <dbReference type="Proteomes" id="UP001183420"/>
    </source>
</evidence>
<dbReference type="Proteomes" id="UP001183420">
    <property type="component" value="Unassembled WGS sequence"/>
</dbReference>
<dbReference type="RefSeq" id="WP_311597271.1">
    <property type="nucleotide sequence ID" value="NZ_JAVREM010000007.1"/>
</dbReference>
<protein>
    <submittedName>
        <fullName evidence="1">Uncharacterized protein</fullName>
    </submittedName>
</protein>